<dbReference type="GO" id="GO:0000287">
    <property type="term" value="F:magnesium ion binding"/>
    <property type="evidence" value="ECO:0007669"/>
    <property type="project" value="UniProtKB-UniRule"/>
</dbReference>
<feature type="domain" description="PIN" evidence="9">
    <location>
        <begin position="4"/>
        <end position="121"/>
    </location>
</feature>
<protein>
    <recommendedName>
        <fullName evidence="8">Ribonuclease VapC</fullName>
        <shortName evidence="8">RNase VapC</shortName>
        <ecNumber evidence="8">3.1.-.-</ecNumber>
    </recommendedName>
    <alternativeName>
        <fullName evidence="8">Toxin VapC</fullName>
    </alternativeName>
</protein>
<dbReference type="InterPro" id="IPR022907">
    <property type="entry name" value="VapC_family"/>
</dbReference>
<dbReference type="PANTHER" id="PTHR33653">
    <property type="entry name" value="RIBONUCLEASE VAPC2"/>
    <property type="match status" value="1"/>
</dbReference>
<dbReference type="GO" id="GO:0004540">
    <property type="term" value="F:RNA nuclease activity"/>
    <property type="evidence" value="ECO:0007669"/>
    <property type="project" value="InterPro"/>
</dbReference>
<dbReference type="InterPro" id="IPR050556">
    <property type="entry name" value="Type_II_TA_system_RNase"/>
</dbReference>
<comment type="similarity">
    <text evidence="7 8">Belongs to the PINc/VapC protein family.</text>
</comment>
<organism evidence="10">
    <name type="scientific">Meiothermus ruber</name>
    <dbReference type="NCBI Taxonomy" id="277"/>
    <lineage>
        <taxon>Bacteria</taxon>
        <taxon>Thermotogati</taxon>
        <taxon>Deinococcota</taxon>
        <taxon>Deinococci</taxon>
        <taxon>Thermales</taxon>
        <taxon>Thermaceae</taxon>
        <taxon>Meiothermus</taxon>
    </lineage>
</organism>
<evidence type="ECO:0000256" key="4">
    <source>
        <dbReference type="ARBA" id="ARBA00022723"/>
    </source>
</evidence>
<dbReference type="Pfam" id="PF01850">
    <property type="entry name" value="PIN"/>
    <property type="match status" value="1"/>
</dbReference>
<keyword evidence="5 8" id="KW-0378">Hydrolase</keyword>
<accession>A0A7C3HII3</accession>
<dbReference type="RefSeq" id="WP_409656318.1">
    <property type="nucleotide sequence ID" value="NZ_JBKBUW010000025.1"/>
</dbReference>
<evidence type="ECO:0000256" key="2">
    <source>
        <dbReference type="ARBA" id="ARBA00022649"/>
    </source>
</evidence>
<dbReference type="PANTHER" id="PTHR33653:SF1">
    <property type="entry name" value="RIBONUCLEASE VAPC2"/>
    <property type="match status" value="1"/>
</dbReference>
<evidence type="ECO:0000256" key="5">
    <source>
        <dbReference type="ARBA" id="ARBA00022801"/>
    </source>
</evidence>
<dbReference type="GO" id="GO:0090729">
    <property type="term" value="F:toxin activity"/>
    <property type="evidence" value="ECO:0007669"/>
    <property type="project" value="UniProtKB-KW"/>
</dbReference>
<keyword evidence="8" id="KW-0800">Toxin</keyword>
<reference evidence="10" key="1">
    <citation type="journal article" date="2020" name="mSystems">
        <title>Genome- and Community-Level Interaction Insights into Carbon Utilization and Element Cycling Functions of Hydrothermarchaeota in Hydrothermal Sediment.</title>
        <authorList>
            <person name="Zhou Z."/>
            <person name="Liu Y."/>
            <person name="Xu W."/>
            <person name="Pan J."/>
            <person name="Luo Z.H."/>
            <person name="Li M."/>
        </authorList>
    </citation>
    <scope>NUCLEOTIDE SEQUENCE [LARGE SCALE GENOMIC DNA]</scope>
    <source>
        <strain evidence="10">SpSt-524</strain>
    </source>
</reference>
<dbReference type="AlphaFoldDB" id="A0A7C3HII3"/>
<dbReference type="GO" id="GO:0016787">
    <property type="term" value="F:hydrolase activity"/>
    <property type="evidence" value="ECO:0007669"/>
    <property type="project" value="UniProtKB-KW"/>
</dbReference>
<dbReference type="EC" id="3.1.-.-" evidence="8"/>
<comment type="function">
    <text evidence="8">Toxic component of a toxin-antitoxin (TA) system. An RNase.</text>
</comment>
<dbReference type="HAMAP" id="MF_00265">
    <property type="entry name" value="VapC_Nob1"/>
    <property type="match status" value="1"/>
</dbReference>
<keyword evidence="4 8" id="KW-0479">Metal-binding</keyword>
<dbReference type="EMBL" id="DSWI01000016">
    <property type="protein sequence ID" value="HFG20620.1"/>
    <property type="molecule type" value="Genomic_DNA"/>
</dbReference>
<gene>
    <name evidence="8" type="primary">vapC</name>
    <name evidence="10" type="ORF">ENS82_07865</name>
</gene>
<evidence type="ECO:0000256" key="1">
    <source>
        <dbReference type="ARBA" id="ARBA00001946"/>
    </source>
</evidence>
<proteinExistence type="inferred from homology"/>
<dbReference type="InterPro" id="IPR029060">
    <property type="entry name" value="PIN-like_dom_sf"/>
</dbReference>
<evidence type="ECO:0000256" key="3">
    <source>
        <dbReference type="ARBA" id="ARBA00022722"/>
    </source>
</evidence>
<dbReference type="SUPFAM" id="SSF88723">
    <property type="entry name" value="PIN domain-like"/>
    <property type="match status" value="1"/>
</dbReference>
<feature type="binding site" evidence="8">
    <location>
        <position position="5"/>
    </location>
    <ligand>
        <name>Mg(2+)</name>
        <dbReference type="ChEBI" id="CHEBI:18420"/>
    </ligand>
</feature>
<evidence type="ECO:0000256" key="6">
    <source>
        <dbReference type="ARBA" id="ARBA00022842"/>
    </source>
</evidence>
<evidence type="ECO:0000256" key="8">
    <source>
        <dbReference type="HAMAP-Rule" id="MF_00265"/>
    </source>
</evidence>
<sequence>MISLDTNVIFSALNKADVHHDRARQLLKKYGALEALVLSPVVHAELMASSDAPGIQLFLQKAQISTLWEMPPTVWEAAGRGFGQYAQLRRKGGLPRRILADFLIAAHAEHHGLGVMSFDDTVFTAVFPGLRLIR</sequence>
<dbReference type="InterPro" id="IPR002716">
    <property type="entry name" value="PIN_dom"/>
</dbReference>
<evidence type="ECO:0000259" key="9">
    <source>
        <dbReference type="Pfam" id="PF01850"/>
    </source>
</evidence>
<comment type="caution">
    <text evidence="10">The sequence shown here is derived from an EMBL/GenBank/DDBJ whole genome shotgun (WGS) entry which is preliminary data.</text>
</comment>
<dbReference type="Gene3D" id="3.40.50.1010">
    <property type="entry name" value="5'-nuclease"/>
    <property type="match status" value="1"/>
</dbReference>
<evidence type="ECO:0000313" key="10">
    <source>
        <dbReference type="EMBL" id="HFG20620.1"/>
    </source>
</evidence>
<keyword evidence="3 8" id="KW-0540">Nuclease</keyword>
<feature type="binding site" evidence="8">
    <location>
        <position position="101"/>
    </location>
    <ligand>
        <name>Mg(2+)</name>
        <dbReference type="ChEBI" id="CHEBI:18420"/>
    </ligand>
</feature>
<comment type="cofactor">
    <cofactor evidence="1 8">
        <name>Mg(2+)</name>
        <dbReference type="ChEBI" id="CHEBI:18420"/>
    </cofactor>
</comment>
<name>A0A7C3HII3_MEIRU</name>
<keyword evidence="2 8" id="KW-1277">Toxin-antitoxin system</keyword>
<evidence type="ECO:0000256" key="7">
    <source>
        <dbReference type="ARBA" id="ARBA00038093"/>
    </source>
</evidence>
<keyword evidence="6 8" id="KW-0460">Magnesium</keyword>